<name>A0ABX4NRK0_9LEPT</name>
<protein>
    <submittedName>
        <fullName evidence="1">Uncharacterized protein</fullName>
    </submittedName>
</protein>
<accession>A0ABX4NRK0</accession>
<evidence type="ECO:0000313" key="2">
    <source>
        <dbReference type="Proteomes" id="UP000232149"/>
    </source>
</evidence>
<feature type="non-terminal residue" evidence="1">
    <location>
        <position position="1"/>
    </location>
</feature>
<dbReference type="Proteomes" id="UP000232149">
    <property type="component" value="Unassembled WGS sequence"/>
</dbReference>
<keyword evidence="2" id="KW-1185">Reference proteome</keyword>
<comment type="caution">
    <text evidence="1">The sequence shown here is derived from an EMBL/GenBank/DDBJ whole genome shotgun (WGS) entry which is preliminary data.</text>
</comment>
<dbReference type="EMBL" id="NPDU01000142">
    <property type="protein sequence ID" value="PJZ59439.1"/>
    <property type="molecule type" value="Genomic_DNA"/>
</dbReference>
<dbReference type="RefSeq" id="WP_165783661.1">
    <property type="nucleotide sequence ID" value="NZ_NPDU01000142.1"/>
</dbReference>
<organism evidence="1 2">
    <name type="scientific">Leptospira adleri</name>
    <dbReference type="NCBI Taxonomy" id="2023186"/>
    <lineage>
        <taxon>Bacteria</taxon>
        <taxon>Pseudomonadati</taxon>
        <taxon>Spirochaetota</taxon>
        <taxon>Spirochaetia</taxon>
        <taxon>Leptospirales</taxon>
        <taxon>Leptospiraceae</taxon>
        <taxon>Leptospira</taxon>
    </lineage>
</organism>
<reference evidence="1 2" key="1">
    <citation type="submission" date="2017-07" db="EMBL/GenBank/DDBJ databases">
        <title>Leptospira spp. isolated from tropical soils.</title>
        <authorList>
            <person name="Thibeaux R."/>
            <person name="Iraola G."/>
            <person name="Ferres I."/>
            <person name="Bierque E."/>
            <person name="Girault D."/>
            <person name="Soupe-Gilbert M.-E."/>
            <person name="Picardeau M."/>
            <person name="Goarant C."/>
        </authorList>
    </citation>
    <scope>NUCLEOTIDE SEQUENCE [LARGE SCALE GENOMIC DNA]</scope>
    <source>
        <strain evidence="1 2">FH2-B-D1</strain>
    </source>
</reference>
<evidence type="ECO:0000313" key="1">
    <source>
        <dbReference type="EMBL" id="PJZ59439.1"/>
    </source>
</evidence>
<gene>
    <name evidence="1" type="ORF">CH376_23690</name>
</gene>
<proteinExistence type="predicted"/>
<sequence length="132" mass="15267">SSHLCETLRTLSGIDPFIAIELKRNTHLYEYLKTATGTISKQVKQSRVAKKSQSTKLIEKEFGKYYQEVYIKESVSLLNDMILIVSKRIGLLVYLKTKKELKSYEHFSIHDFESHFGDLQAIFSIYQKANDA</sequence>